<sequence>MALRLIIFVSFVAVLANGCGKGDTTNPTPCPTTMKPTPCPTTTIRSTSGYPVRYVNKHSGKFAYKRSQPAYARVAFLAPYDTSLGMFSVEYADGTSYQTGWFDLHPNKEDPASIHAVPESGSARDAHNAWLAGIRAACPSAHITERDFESFIVDEDGNAQVIFEGAPITLNREWDSYTPGDFGSSAWLKALGRLPNLRASSLKVDMLLRVNSDGSSLLQLSCNNEFPYARRLKLAGMGLGKAYRLTPGEEGETLHDVVSGLKEKCPHLPEEYLSVEKWETVRFASRSELFVTGNYVLDRAWNQYMSWTDADSLS</sequence>
<protein>
    <submittedName>
        <fullName evidence="2">Uncharacterized protein</fullName>
    </submittedName>
</protein>
<proteinExistence type="predicted"/>
<organism evidence="2 4">
    <name type="scientific">Perkinsus olseni</name>
    <name type="common">Perkinsus atlanticus</name>
    <dbReference type="NCBI Taxonomy" id="32597"/>
    <lineage>
        <taxon>Eukaryota</taxon>
        <taxon>Sar</taxon>
        <taxon>Alveolata</taxon>
        <taxon>Perkinsozoa</taxon>
        <taxon>Perkinsea</taxon>
        <taxon>Perkinsida</taxon>
        <taxon>Perkinsidae</taxon>
        <taxon>Perkinsus</taxon>
    </lineage>
</organism>
<comment type="caution">
    <text evidence="2">The sequence shown here is derived from an EMBL/GenBank/DDBJ whole genome shotgun (WGS) entry which is preliminary data.</text>
</comment>
<dbReference type="Proteomes" id="UP000541610">
    <property type="component" value="Unassembled WGS sequence"/>
</dbReference>
<accession>A0A7J6P7B8</accession>
<keyword evidence="1" id="KW-0732">Signal</keyword>
<evidence type="ECO:0000313" key="4">
    <source>
        <dbReference type="Proteomes" id="UP000541610"/>
    </source>
</evidence>
<dbReference type="EMBL" id="JABANP010000082">
    <property type="protein sequence ID" value="KAF4691241.1"/>
    <property type="molecule type" value="Genomic_DNA"/>
</dbReference>
<name>A0A7J6P7B8_PEROL</name>
<feature type="signal peptide" evidence="1">
    <location>
        <begin position="1"/>
        <end position="16"/>
    </location>
</feature>
<evidence type="ECO:0000256" key="1">
    <source>
        <dbReference type="SAM" id="SignalP"/>
    </source>
</evidence>
<evidence type="ECO:0000313" key="3">
    <source>
        <dbReference type="EMBL" id="KAF4748546.1"/>
    </source>
</evidence>
<dbReference type="Proteomes" id="UP000574390">
    <property type="component" value="Unassembled WGS sequence"/>
</dbReference>
<evidence type="ECO:0000313" key="5">
    <source>
        <dbReference type="Proteomes" id="UP000574390"/>
    </source>
</evidence>
<feature type="chain" id="PRO_5036205592" evidence="1">
    <location>
        <begin position="17"/>
        <end position="314"/>
    </location>
</feature>
<evidence type="ECO:0000313" key="2">
    <source>
        <dbReference type="EMBL" id="KAF4691241.1"/>
    </source>
</evidence>
<dbReference type="EMBL" id="JABANM010004877">
    <property type="protein sequence ID" value="KAF4748546.1"/>
    <property type="molecule type" value="Genomic_DNA"/>
</dbReference>
<gene>
    <name evidence="2" type="ORF">FOZ60_015918</name>
    <name evidence="3" type="ORF">FOZ62_003034</name>
</gene>
<dbReference type="AlphaFoldDB" id="A0A7J6P7B8"/>
<reference evidence="4 5" key="1">
    <citation type="submission" date="2020-04" db="EMBL/GenBank/DDBJ databases">
        <title>Perkinsus olseni comparative genomics.</title>
        <authorList>
            <person name="Bogema D.R."/>
        </authorList>
    </citation>
    <scope>NUCLEOTIDE SEQUENCE [LARGE SCALE GENOMIC DNA]</scope>
    <source>
        <strain evidence="2">00978-12</strain>
        <strain evidence="3">ATCC PRA-205</strain>
    </source>
</reference>